<dbReference type="Pfam" id="PF03432">
    <property type="entry name" value="Relaxase"/>
    <property type="match status" value="1"/>
</dbReference>
<dbReference type="Proteomes" id="UP000192796">
    <property type="component" value="Unassembled WGS sequence"/>
</dbReference>
<evidence type="ECO:0000259" key="2">
    <source>
        <dbReference type="Pfam" id="PF03432"/>
    </source>
</evidence>
<feature type="region of interest" description="Disordered" evidence="1">
    <location>
        <begin position="246"/>
        <end position="279"/>
    </location>
</feature>
<feature type="domain" description="MobA/VirD2-like nuclease" evidence="2">
    <location>
        <begin position="35"/>
        <end position="149"/>
    </location>
</feature>
<dbReference type="OrthoDB" id="1826980at2"/>
<keyword evidence="4" id="KW-1185">Reference proteome</keyword>
<evidence type="ECO:0000313" key="3">
    <source>
        <dbReference type="EMBL" id="OQP60344.1"/>
    </source>
</evidence>
<dbReference type="STRING" id="1703345.A3860_33740"/>
<sequence length="279" mass="32146">MVLRGSIRGNGAQLATYLLTKGDNQFVQVFDIRGTCQPDSLKKSLIEMSLSVELSGRTTKGLYHVVINPKPGEARMMTREQWFRAAEIIEQQRGFVGQKRVMVMHEKKGRLHMHVAWERYSHDTGKIICNKHSNRELKHCRRAMEIEFGHQLTPEANAERPALRLLLADWWQHQPTGKGFVAAAAKAGYTIAKQSGRRDLIIVDSKGHSEELVKNIYGARARQVRDRLKGLTLPDKVQVIDAIRERQRSRRKRKTRDQIANDLKQHLNRDMQKSKERGR</sequence>
<evidence type="ECO:0000256" key="1">
    <source>
        <dbReference type="SAM" id="MobiDB-lite"/>
    </source>
</evidence>
<organism evidence="3 4">
    <name type="scientific">Niastella vici</name>
    <dbReference type="NCBI Taxonomy" id="1703345"/>
    <lineage>
        <taxon>Bacteria</taxon>
        <taxon>Pseudomonadati</taxon>
        <taxon>Bacteroidota</taxon>
        <taxon>Chitinophagia</taxon>
        <taxon>Chitinophagales</taxon>
        <taxon>Chitinophagaceae</taxon>
        <taxon>Niastella</taxon>
    </lineage>
</organism>
<dbReference type="InterPro" id="IPR005094">
    <property type="entry name" value="Endonuclease_MobA/VirD2"/>
</dbReference>
<name>A0A1V9FPQ5_9BACT</name>
<protein>
    <submittedName>
        <fullName evidence="3">Relaxase</fullName>
    </submittedName>
</protein>
<feature type="compositionally biased region" description="Basic and acidic residues" evidence="1">
    <location>
        <begin position="256"/>
        <end position="279"/>
    </location>
</feature>
<dbReference type="AlphaFoldDB" id="A0A1V9FPQ5"/>
<gene>
    <name evidence="3" type="ORF">A3860_33740</name>
</gene>
<evidence type="ECO:0000313" key="4">
    <source>
        <dbReference type="Proteomes" id="UP000192796"/>
    </source>
</evidence>
<dbReference type="EMBL" id="LVYD01000064">
    <property type="protein sequence ID" value="OQP60344.1"/>
    <property type="molecule type" value="Genomic_DNA"/>
</dbReference>
<comment type="caution">
    <text evidence="3">The sequence shown here is derived from an EMBL/GenBank/DDBJ whole genome shotgun (WGS) entry which is preliminary data.</text>
</comment>
<proteinExistence type="predicted"/>
<reference evidence="3 4" key="1">
    <citation type="submission" date="2016-03" db="EMBL/GenBank/DDBJ databases">
        <title>Niastella vici sp. nov., isolated from farmland soil.</title>
        <authorList>
            <person name="Chen L."/>
            <person name="Wang D."/>
            <person name="Yang S."/>
            <person name="Wang G."/>
        </authorList>
    </citation>
    <scope>NUCLEOTIDE SEQUENCE [LARGE SCALE GENOMIC DNA]</scope>
    <source>
        <strain evidence="3 4">DJ57</strain>
    </source>
</reference>
<accession>A0A1V9FPQ5</accession>